<dbReference type="RefSeq" id="WP_303668664.1">
    <property type="nucleotide sequence ID" value="NZ_SVCA01000002.1"/>
</dbReference>
<accession>A0A927WHI2</accession>
<dbReference type="AlphaFoldDB" id="A0A927WHI2"/>
<comment type="caution">
    <text evidence="1">The sequence shown here is derived from an EMBL/GenBank/DDBJ whole genome shotgun (WGS) entry which is preliminary data.</text>
</comment>
<proteinExistence type="predicted"/>
<gene>
    <name evidence="1" type="ORF">E7203_03760</name>
</gene>
<organism evidence="1 2">
    <name type="scientific">Selenomonas ruminantium</name>
    <dbReference type="NCBI Taxonomy" id="971"/>
    <lineage>
        <taxon>Bacteria</taxon>
        <taxon>Bacillati</taxon>
        <taxon>Bacillota</taxon>
        <taxon>Negativicutes</taxon>
        <taxon>Selenomonadales</taxon>
        <taxon>Selenomonadaceae</taxon>
        <taxon>Selenomonas</taxon>
    </lineage>
</organism>
<protein>
    <submittedName>
        <fullName evidence="1">Uncharacterized protein</fullName>
    </submittedName>
</protein>
<reference evidence="1" key="1">
    <citation type="submission" date="2019-04" db="EMBL/GenBank/DDBJ databases">
        <title>Evolution of Biomass-Degrading Anaerobic Consortia Revealed by Metagenomics.</title>
        <authorList>
            <person name="Peng X."/>
        </authorList>
    </citation>
    <scope>NUCLEOTIDE SEQUENCE</scope>
    <source>
        <strain evidence="1">SIG242</strain>
    </source>
</reference>
<evidence type="ECO:0000313" key="1">
    <source>
        <dbReference type="EMBL" id="MBE6084575.1"/>
    </source>
</evidence>
<evidence type="ECO:0000313" key="2">
    <source>
        <dbReference type="Proteomes" id="UP000772151"/>
    </source>
</evidence>
<sequence length="118" mass="14039">MKARKILEPALKDFTFSCFNTTEFINQGNSLKIIVDDGNRHINICFPEILEYTVVDAFYVFDTVYDEQFFYKYFDKQFSNVIYRIVDDDYINGKKFLVVTEKFYIEVVATKDFEISEV</sequence>
<name>A0A927WHI2_SELRU</name>
<dbReference type="EMBL" id="SVCA01000002">
    <property type="protein sequence ID" value="MBE6084575.1"/>
    <property type="molecule type" value="Genomic_DNA"/>
</dbReference>
<dbReference type="Proteomes" id="UP000772151">
    <property type="component" value="Unassembled WGS sequence"/>
</dbReference>